<feature type="region of interest" description="Disordered" evidence="1">
    <location>
        <begin position="56"/>
        <end position="75"/>
    </location>
</feature>
<protein>
    <recommendedName>
        <fullName evidence="3">Zinc finger GRF-type domain-containing protein</fullName>
    </recommendedName>
</protein>
<proteinExistence type="predicted"/>
<reference evidence="2" key="2">
    <citation type="journal article" date="2015" name="Data Brief">
        <title>Shoot transcriptome of the giant reed, Arundo donax.</title>
        <authorList>
            <person name="Barrero R.A."/>
            <person name="Guerrero F.D."/>
            <person name="Moolhuijzen P."/>
            <person name="Goolsby J.A."/>
            <person name="Tidwell J."/>
            <person name="Bellgard S.E."/>
            <person name="Bellgard M.I."/>
        </authorList>
    </citation>
    <scope>NUCLEOTIDE SEQUENCE</scope>
    <source>
        <tissue evidence="2">Shoot tissue taken approximately 20 cm above the soil surface</tissue>
    </source>
</reference>
<accession>A0A0A9CI21</accession>
<sequence>MEFSSPPRRKERVYVPEGLDAKMCLCGIPSRLMKSTDLDYTYGRRYWMCANSSLSTSHEYSPLPHSPHEFTFRQL</sequence>
<feature type="compositionally biased region" description="Basic and acidic residues" evidence="1">
    <location>
        <begin position="66"/>
        <end position="75"/>
    </location>
</feature>
<dbReference type="EMBL" id="GBRH01224855">
    <property type="protein sequence ID" value="JAD73040.1"/>
    <property type="molecule type" value="Transcribed_RNA"/>
</dbReference>
<evidence type="ECO:0000256" key="1">
    <source>
        <dbReference type="SAM" id="MobiDB-lite"/>
    </source>
</evidence>
<reference evidence="2" key="1">
    <citation type="submission" date="2014-09" db="EMBL/GenBank/DDBJ databases">
        <authorList>
            <person name="Magalhaes I.L.F."/>
            <person name="Oliveira U."/>
            <person name="Santos F.R."/>
            <person name="Vidigal T.H.D.A."/>
            <person name="Brescovit A.D."/>
            <person name="Santos A.J."/>
        </authorList>
    </citation>
    <scope>NUCLEOTIDE SEQUENCE</scope>
    <source>
        <tissue evidence="2">Shoot tissue taken approximately 20 cm above the soil surface</tissue>
    </source>
</reference>
<name>A0A0A9CI21_ARUDO</name>
<dbReference type="AlphaFoldDB" id="A0A0A9CI21"/>
<evidence type="ECO:0000313" key="2">
    <source>
        <dbReference type="EMBL" id="JAD73040.1"/>
    </source>
</evidence>
<evidence type="ECO:0008006" key="3">
    <source>
        <dbReference type="Google" id="ProtNLM"/>
    </source>
</evidence>
<organism evidence="2">
    <name type="scientific">Arundo donax</name>
    <name type="common">Giant reed</name>
    <name type="synonym">Donax arundinaceus</name>
    <dbReference type="NCBI Taxonomy" id="35708"/>
    <lineage>
        <taxon>Eukaryota</taxon>
        <taxon>Viridiplantae</taxon>
        <taxon>Streptophyta</taxon>
        <taxon>Embryophyta</taxon>
        <taxon>Tracheophyta</taxon>
        <taxon>Spermatophyta</taxon>
        <taxon>Magnoliopsida</taxon>
        <taxon>Liliopsida</taxon>
        <taxon>Poales</taxon>
        <taxon>Poaceae</taxon>
        <taxon>PACMAD clade</taxon>
        <taxon>Arundinoideae</taxon>
        <taxon>Arundineae</taxon>
        <taxon>Arundo</taxon>
    </lineage>
</organism>